<dbReference type="EMBL" id="CP043839">
    <property type="protein sequence ID" value="WOF12169.1"/>
    <property type="molecule type" value="Genomic_DNA"/>
</dbReference>
<organism evidence="4 6">
    <name type="scientific">Butyricimonas paravirosa</name>
    <dbReference type="NCBI Taxonomy" id="1472417"/>
    <lineage>
        <taxon>Bacteria</taxon>
        <taxon>Pseudomonadati</taxon>
        <taxon>Bacteroidota</taxon>
        <taxon>Bacteroidia</taxon>
        <taxon>Bacteroidales</taxon>
        <taxon>Odoribacteraceae</taxon>
        <taxon>Butyricimonas</taxon>
    </lineage>
</organism>
<dbReference type="InterPro" id="IPR012336">
    <property type="entry name" value="Thioredoxin-like_fold"/>
</dbReference>
<reference evidence="4 6" key="2">
    <citation type="submission" date="2020-03" db="EMBL/GenBank/DDBJ databases">
        <title>Genomic Encyclopedia of Type Strains, Phase IV (KMG-IV): sequencing the most valuable type-strain genomes for metagenomic binning, comparative biology and taxonomic classification.</title>
        <authorList>
            <person name="Goeker M."/>
        </authorList>
    </citation>
    <scope>NUCLEOTIDE SEQUENCE [LARGE SCALE GENOMIC DNA]</scope>
    <source>
        <strain evidence="4 6">DSM 105722</strain>
    </source>
</reference>
<dbReference type="AlphaFoldDB" id="A0A7X5YJC5"/>
<keyword evidence="1" id="KW-0676">Redox-active center</keyword>
<evidence type="ECO:0000259" key="3">
    <source>
        <dbReference type="PROSITE" id="PS51352"/>
    </source>
</evidence>
<evidence type="ECO:0000313" key="4">
    <source>
        <dbReference type="EMBL" id="NJC20702.1"/>
    </source>
</evidence>
<dbReference type="GeneID" id="86891181"/>
<keyword evidence="2" id="KW-0175">Coiled coil</keyword>
<name>A0A7X5YJC5_9BACT</name>
<dbReference type="SUPFAM" id="SSF52833">
    <property type="entry name" value="Thioredoxin-like"/>
    <property type="match status" value="1"/>
</dbReference>
<protein>
    <submittedName>
        <fullName evidence="5">Thioredoxin family protein</fullName>
    </submittedName>
    <submittedName>
        <fullName evidence="4">Thioredoxin-related protein</fullName>
    </submittedName>
</protein>
<dbReference type="RefSeq" id="WP_118305685.1">
    <property type="nucleotide sequence ID" value="NZ_BMPA01000020.1"/>
</dbReference>
<feature type="coiled-coil region" evidence="2">
    <location>
        <begin position="383"/>
        <end position="410"/>
    </location>
</feature>
<evidence type="ECO:0000313" key="6">
    <source>
        <dbReference type="Proteomes" id="UP000576368"/>
    </source>
</evidence>
<dbReference type="Proteomes" id="UP001302374">
    <property type="component" value="Chromosome"/>
</dbReference>
<dbReference type="Pfam" id="PF13098">
    <property type="entry name" value="Thioredoxin_2"/>
    <property type="match status" value="1"/>
</dbReference>
<evidence type="ECO:0000256" key="1">
    <source>
        <dbReference type="ARBA" id="ARBA00023284"/>
    </source>
</evidence>
<accession>A0A7X5YJC5</accession>
<dbReference type="InterPro" id="IPR017937">
    <property type="entry name" value="Thioredoxin_CS"/>
</dbReference>
<dbReference type="Proteomes" id="UP000576368">
    <property type="component" value="Unassembled WGS sequence"/>
</dbReference>
<feature type="domain" description="Thioredoxin" evidence="3">
    <location>
        <begin position="11"/>
        <end position="137"/>
    </location>
</feature>
<sequence>MKRLLIICMLVVLGNGVFGQGIEFMDNEPWSKVLQRAKEQNQLIFMDCYTVWCGPCKGLAQDVFPQKQVGDFFNAHFVNVKYDMEKGDGKMLREKYKEYIIGFPTLLLLDGDGNVVHQMAGYQKAENLIAGMKAGMEGKSLPALQKKYEAGVRDFETIRDYVAALNGAFKRENIPTIISEFIATIPMEKLKDKEIWNLVGKYITDPYSEAYQYVFKEIEKYQYRMDVNRYDLERQLADGMGRAVKEIIRVTTSTTDPDTLKMMAEKADILRGMLIQNTVKRFPMLLCKLRINDCRLAGDVEGMYSWIMFADDLNLLNYENDFRGDTYMYITERTKDKKVLNSILDVIGKQQEKEDQVKSDLVKQNYYDLIATLYTRLGRKDKAVDARKKYEQLEEEKKAAMRKLFGADKDKK</sequence>
<dbReference type="Gene3D" id="3.40.30.10">
    <property type="entry name" value="Glutaredoxin"/>
    <property type="match status" value="1"/>
</dbReference>
<evidence type="ECO:0000256" key="2">
    <source>
        <dbReference type="SAM" id="Coils"/>
    </source>
</evidence>
<dbReference type="PROSITE" id="PS00194">
    <property type="entry name" value="THIOREDOXIN_1"/>
    <property type="match status" value="1"/>
</dbReference>
<dbReference type="PROSITE" id="PS51352">
    <property type="entry name" value="THIOREDOXIN_2"/>
    <property type="match status" value="1"/>
</dbReference>
<dbReference type="InterPro" id="IPR013766">
    <property type="entry name" value="Thioredoxin_domain"/>
</dbReference>
<keyword evidence="7" id="KW-1185">Reference proteome</keyword>
<evidence type="ECO:0000313" key="7">
    <source>
        <dbReference type="Proteomes" id="UP001302374"/>
    </source>
</evidence>
<proteinExistence type="predicted"/>
<gene>
    <name evidence="5" type="ORF">F1644_07765</name>
    <name evidence="4" type="ORF">GGR15_004360</name>
</gene>
<evidence type="ECO:0000313" key="5">
    <source>
        <dbReference type="EMBL" id="WOF12169.1"/>
    </source>
</evidence>
<dbReference type="EMBL" id="JAATLI010000021">
    <property type="protein sequence ID" value="NJC20702.1"/>
    <property type="molecule type" value="Genomic_DNA"/>
</dbReference>
<reference evidence="5 7" key="1">
    <citation type="submission" date="2019-09" db="EMBL/GenBank/DDBJ databases">
        <title>Butyricimonas paravirosa DSM 105722 (=214-4 = JCM 18677 = CCUG 65563).</title>
        <authorList>
            <person name="Le Roy T."/>
            <person name="Cani P.D."/>
        </authorList>
    </citation>
    <scope>NUCLEOTIDE SEQUENCE [LARGE SCALE GENOMIC DNA]</scope>
    <source>
        <strain evidence="5 7">DSM 105722</strain>
    </source>
</reference>
<dbReference type="InterPro" id="IPR036249">
    <property type="entry name" value="Thioredoxin-like_sf"/>
</dbReference>